<dbReference type="InterPro" id="IPR050204">
    <property type="entry name" value="AraC_XylS_family_regulators"/>
</dbReference>
<evidence type="ECO:0000256" key="1">
    <source>
        <dbReference type="ARBA" id="ARBA00023015"/>
    </source>
</evidence>
<keyword evidence="3" id="KW-0804">Transcription</keyword>
<evidence type="ECO:0000313" key="5">
    <source>
        <dbReference type="EMBL" id="MBE1523381.1"/>
    </source>
</evidence>
<dbReference type="EMBL" id="JADBED010000001">
    <property type="protein sequence ID" value="MBE1523381.1"/>
    <property type="molecule type" value="Genomic_DNA"/>
</dbReference>
<protein>
    <submittedName>
        <fullName evidence="5">AraC-like DNA-binding protein</fullName>
    </submittedName>
</protein>
<organism evidence="5 6">
    <name type="scientific">Nesterenkonia lutea</name>
    <dbReference type="NCBI Taxonomy" id="272919"/>
    <lineage>
        <taxon>Bacteria</taxon>
        <taxon>Bacillati</taxon>
        <taxon>Actinomycetota</taxon>
        <taxon>Actinomycetes</taxon>
        <taxon>Micrococcales</taxon>
        <taxon>Micrococcaceae</taxon>
        <taxon>Nesterenkonia</taxon>
    </lineage>
</organism>
<feature type="domain" description="HTH araC/xylS-type" evidence="4">
    <location>
        <begin position="218"/>
        <end position="319"/>
    </location>
</feature>
<dbReference type="PRINTS" id="PR00032">
    <property type="entry name" value="HTHARAC"/>
</dbReference>
<dbReference type="Pfam" id="PF12833">
    <property type="entry name" value="HTH_18"/>
    <property type="match status" value="1"/>
</dbReference>
<keyword evidence="1" id="KW-0805">Transcription regulation</keyword>
<dbReference type="InterPro" id="IPR018060">
    <property type="entry name" value="HTH_AraC"/>
</dbReference>
<dbReference type="PANTHER" id="PTHR46796:SF6">
    <property type="entry name" value="ARAC SUBFAMILY"/>
    <property type="match status" value="1"/>
</dbReference>
<sequence length="324" mass="35914">METIKYAKPRRSSSVVEHFVASIEAFNNIMSRSLVPITVSSRRSQFSGRIRMAESEGVSCFDITATDHVAQRTDEDIHATEPGDFYKLCMVLANSCTVMQDGREATLQAGDLCIYDTTRPYTLVSSQDTHMVVLMFPRTLLPIPPSSVCGVTAVRLEGSQGFRPIVSAILSSIIENLEQFATPTGHRLAYNVVDVVSTMLADAIQTETTAGSSDALMPKLCEYIENHLADPGLSLTEVAIAHYVSTRHVQAQFQRKNTTITAWIRERRLEMCRRDLSDPMFADHSVSEIAARWGFIEPSYFSKVFKATFGCKPTSFRGDYSAAA</sequence>
<evidence type="ECO:0000256" key="3">
    <source>
        <dbReference type="ARBA" id="ARBA00023163"/>
    </source>
</evidence>
<evidence type="ECO:0000256" key="2">
    <source>
        <dbReference type="ARBA" id="ARBA00023125"/>
    </source>
</evidence>
<evidence type="ECO:0000313" key="6">
    <source>
        <dbReference type="Proteomes" id="UP000643525"/>
    </source>
</evidence>
<dbReference type="SUPFAM" id="SSF46689">
    <property type="entry name" value="Homeodomain-like"/>
    <property type="match status" value="1"/>
</dbReference>
<dbReference type="Pfam" id="PF14525">
    <property type="entry name" value="AraC_binding_2"/>
    <property type="match status" value="1"/>
</dbReference>
<comment type="caution">
    <text evidence="5">The sequence shown here is derived from an EMBL/GenBank/DDBJ whole genome shotgun (WGS) entry which is preliminary data.</text>
</comment>
<gene>
    <name evidence="5" type="ORF">H4W27_000499</name>
</gene>
<dbReference type="PROSITE" id="PS01124">
    <property type="entry name" value="HTH_ARAC_FAMILY_2"/>
    <property type="match status" value="1"/>
</dbReference>
<keyword evidence="6" id="KW-1185">Reference proteome</keyword>
<dbReference type="InterPro" id="IPR035418">
    <property type="entry name" value="AraC-bd_2"/>
</dbReference>
<reference evidence="5 6" key="1">
    <citation type="submission" date="2020-10" db="EMBL/GenBank/DDBJ databases">
        <title>Sequencing the genomes of 1000 actinobacteria strains.</title>
        <authorList>
            <person name="Klenk H.-P."/>
        </authorList>
    </citation>
    <scope>NUCLEOTIDE SEQUENCE [LARGE SCALE GENOMIC DNA]</scope>
    <source>
        <strain evidence="5 6">DSM 15666</strain>
    </source>
</reference>
<dbReference type="SMART" id="SM00342">
    <property type="entry name" value="HTH_ARAC"/>
    <property type="match status" value="1"/>
</dbReference>
<dbReference type="Proteomes" id="UP000643525">
    <property type="component" value="Unassembled WGS sequence"/>
</dbReference>
<dbReference type="RefSeq" id="WP_192594538.1">
    <property type="nucleotide sequence ID" value="NZ_BAAALJ010000017.1"/>
</dbReference>
<dbReference type="InterPro" id="IPR020449">
    <property type="entry name" value="Tscrpt_reg_AraC-type_HTH"/>
</dbReference>
<dbReference type="PANTHER" id="PTHR46796">
    <property type="entry name" value="HTH-TYPE TRANSCRIPTIONAL ACTIVATOR RHAS-RELATED"/>
    <property type="match status" value="1"/>
</dbReference>
<proteinExistence type="predicted"/>
<name>A0ABR9JBS2_9MICC</name>
<accession>A0ABR9JBS2</accession>
<dbReference type="Gene3D" id="1.10.10.60">
    <property type="entry name" value="Homeodomain-like"/>
    <property type="match status" value="1"/>
</dbReference>
<dbReference type="InterPro" id="IPR009057">
    <property type="entry name" value="Homeodomain-like_sf"/>
</dbReference>
<evidence type="ECO:0000259" key="4">
    <source>
        <dbReference type="PROSITE" id="PS01124"/>
    </source>
</evidence>
<keyword evidence="2" id="KW-0238">DNA-binding</keyword>